<comment type="subcellular location">
    <subcellularLocation>
        <location evidence="3">Cytoplasm</location>
    </subcellularLocation>
    <subcellularLocation>
        <location evidence="2">Nucleus</location>
    </subcellularLocation>
</comment>
<dbReference type="Proteomes" id="UP001159428">
    <property type="component" value="Unassembled WGS sequence"/>
</dbReference>
<dbReference type="GO" id="GO:0042752">
    <property type="term" value="P:regulation of circadian rhythm"/>
    <property type="evidence" value="ECO:0007669"/>
    <property type="project" value="UniProtKB-ARBA"/>
</dbReference>
<dbReference type="Gene3D" id="6.10.130.10">
    <property type="entry name" value="Ubiquitin-protein ligase E3A, N-terminal zinc-binding domain (AZUL)"/>
    <property type="match status" value="1"/>
</dbReference>
<dbReference type="InterPro" id="IPR032353">
    <property type="entry name" value="AZUL"/>
</dbReference>
<organism evidence="21 22">
    <name type="scientific">Pocillopora meandrina</name>
    <dbReference type="NCBI Taxonomy" id="46732"/>
    <lineage>
        <taxon>Eukaryota</taxon>
        <taxon>Metazoa</taxon>
        <taxon>Cnidaria</taxon>
        <taxon>Anthozoa</taxon>
        <taxon>Hexacorallia</taxon>
        <taxon>Scleractinia</taxon>
        <taxon>Astrocoeniina</taxon>
        <taxon>Pocilloporidae</taxon>
        <taxon>Pocillopora</taxon>
    </lineage>
</organism>
<evidence type="ECO:0000256" key="7">
    <source>
        <dbReference type="ARBA" id="ARBA00022679"/>
    </source>
</evidence>
<dbReference type="GO" id="GO:0048731">
    <property type="term" value="P:system development"/>
    <property type="evidence" value="ECO:0007669"/>
    <property type="project" value="UniProtKB-ARBA"/>
</dbReference>
<evidence type="ECO:0000256" key="1">
    <source>
        <dbReference type="ARBA" id="ARBA00000885"/>
    </source>
</evidence>
<dbReference type="GO" id="GO:0048513">
    <property type="term" value="P:animal organ development"/>
    <property type="evidence" value="ECO:0007669"/>
    <property type="project" value="UniProtKB-ARBA"/>
</dbReference>
<evidence type="ECO:0000256" key="14">
    <source>
        <dbReference type="ARBA" id="ARBA00023242"/>
    </source>
</evidence>
<evidence type="ECO:0000256" key="2">
    <source>
        <dbReference type="ARBA" id="ARBA00004123"/>
    </source>
</evidence>
<sequence length="1297" mass="147210">MSNKEKYSSDGKGRRNESRNCSQDNVGDDSADMKRAAEQKIKNYFFQLTDGCGSHECKNEYCASSGRKQTSKDDAAALALQLFMKKARLCEPLQDKNHKVPTQEAPFLTEKSVLKNLDSFAEEGSYKKLVHNIGIVFSSSESLNKSFLLDSASRQNSGTNVDIEAVRRMYAALFKTGDSSVENSLINSLVALSPTLEVEMRFKSPSNDPNFLNQFVIIMENTMLQSPEYLDQALPGFLKAMALLSAKQQANLVHIWSQFSSQEIRRMVETLQQLVTYQVLTGPCATSTAPVQEDDAIVAATKVMKLLYYASVMGGIFDQTCLSNSHDGATGGDNEEDPLVKELKIDVQDCRQPLVKYQEFVNDPLNDQIEVDRDYTYYKHEKGTKFSFLKYNFILSTVTKSMGLFYDNRIRMYSERRLTILYSLVRGEQGTPYLKLKVRRDHLIEDALVNLEMTSQDNPGDLKKQLYVEFEGEQGIDEGGVSKEFFQLVVEQIFNPDYGMFTFDEATQYCWFNLNSFETDSQFFLIGLVLGLAIYNNVILDVHFPMVVYRKLFGKKGTFEDLKVSHAGLAAGLQNMLDYKGDVESDFMCTFTIGYTDMFGMSVTKELKENGAEISVTNQNRQEFVDLYADFILNKSVDRQFKAFRRGFDLVVSESPLKTFFRPDEVELLVSGCQDFDFDALEKSTEYDNGLSEGSTVIRWFWQVVHEFTLEQKKQLLMFTTGSDRIPVGGFSKLKLVIAKNGPDSDRLPTAHTCFNVLLLPEYSSKEKLKERLLKAITHAKGFALFTFQEWRSFGNNDVDNFLSKNHSLPWKENLSDSIKHENFVQFGSKISRRVQTELYAELEKDPFQQWNYRLRWREMGDLKLKGELMSKAIQPGNPVRLKNVLIKAVKGQQINVAVIGGSNSAGGKLGTDEKSLDGLFFKVFADWWNKTIGKVTKSFMKSYEVTIGGTGSYFFAFCYKTFIPENQTIDLAFIDASINFNMRGKVEAFEQLTRQVLLYPSVPAILYVNLVSGLGVDPNTKKVVNPRCINLENFGQTEVARHYGITSFSLKEVLCRKEDDKWTAVVTNMAGSDGRHIGIKAHALISMLMIDYIREVFDQVLNDLSNGNITYRFAPLPELLSLKRDTEVLKQPLCWTRMTPNIFKDLHRPNIQIQITENDGFSPYGSFRDERSSDGNTNTDLRTDAQGGWGTWRRYSSIKFRFYLPSVSSSYNTRSVIILTRTSGNGGKAEVRLDEEKNKTIYINTKSIYGQTRLDTVATRVKPGYHTITVRTVCKGNFLVSGVVVGPPDFERRKVI</sequence>
<dbReference type="GO" id="GO:0006511">
    <property type="term" value="P:ubiquitin-dependent protein catabolic process"/>
    <property type="evidence" value="ECO:0007669"/>
    <property type="project" value="UniProtKB-ARBA"/>
</dbReference>
<dbReference type="SUPFAM" id="SSF56204">
    <property type="entry name" value="Hect, E3 ligase catalytic domain"/>
    <property type="match status" value="1"/>
</dbReference>
<dbReference type="GO" id="GO:0010604">
    <property type="term" value="P:positive regulation of macromolecule metabolic process"/>
    <property type="evidence" value="ECO:0007669"/>
    <property type="project" value="UniProtKB-ARBA"/>
</dbReference>
<evidence type="ECO:0000256" key="5">
    <source>
        <dbReference type="ARBA" id="ARBA00022490"/>
    </source>
</evidence>
<evidence type="ECO:0000256" key="13">
    <source>
        <dbReference type="ARBA" id="ARBA00023108"/>
    </source>
</evidence>
<dbReference type="GO" id="GO:0048511">
    <property type="term" value="P:rhythmic process"/>
    <property type="evidence" value="ECO:0007669"/>
    <property type="project" value="UniProtKB-KW"/>
</dbReference>
<keyword evidence="13" id="KW-0090">Biological rhythms</keyword>
<gene>
    <name evidence="21" type="ORF">PMEA_00033729</name>
</gene>
<feature type="region of interest" description="Disordered" evidence="19">
    <location>
        <begin position="1"/>
        <end position="33"/>
    </location>
</feature>
<dbReference type="Pfam" id="PF16558">
    <property type="entry name" value="AZUL"/>
    <property type="match status" value="1"/>
</dbReference>
<evidence type="ECO:0000256" key="3">
    <source>
        <dbReference type="ARBA" id="ARBA00004496"/>
    </source>
</evidence>
<evidence type="ECO:0000256" key="15">
    <source>
        <dbReference type="ARBA" id="ARBA00067504"/>
    </source>
</evidence>
<keyword evidence="22" id="KW-1185">Reference proteome</keyword>
<keyword evidence="11" id="KW-0862">Zinc</keyword>
<accession>A0AAU9W4E9</accession>
<dbReference type="GO" id="GO:0008270">
    <property type="term" value="F:zinc ion binding"/>
    <property type="evidence" value="ECO:0007669"/>
    <property type="project" value="UniProtKB-KW"/>
</dbReference>
<name>A0AAU9W4E9_9CNID</name>
<dbReference type="GO" id="GO:0005634">
    <property type="term" value="C:nucleus"/>
    <property type="evidence" value="ECO:0007669"/>
    <property type="project" value="UniProtKB-SubCell"/>
</dbReference>
<evidence type="ECO:0000256" key="11">
    <source>
        <dbReference type="ARBA" id="ARBA00022833"/>
    </source>
</evidence>
<dbReference type="SMART" id="SM00119">
    <property type="entry name" value="HECTc"/>
    <property type="match status" value="1"/>
</dbReference>
<evidence type="ECO:0000313" key="22">
    <source>
        <dbReference type="Proteomes" id="UP001159428"/>
    </source>
</evidence>
<keyword evidence="6" id="KW-0597">Phosphoprotein</keyword>
<dbReference type="FunFam" id="3.30.2410.10:FF:000003">
    <property type="entry name" value="probable E3 ubiquitin-protein ligase HERC4 isoform X1"/>
    <property type="match status" value="1"/>
</dbReference>
<keyword evidence="10 18" id="KW-0833">Ubl conjugation pathway</keyword>
<keyword evidence="9" id="KW-0863">Zinc-finger</keyword>
<feature type="region of interest" description="Disordered" evidence="19">
    <location>
        <begin position="1158"/>
        <end position="1183"/>
    </location>
</feature>
<evidence type="ECO:0000256" key="4">
    <source>
        <dbReference type="ARBA" id="ARBA00012485"/>
    </source>
</evidence>
<keyword evidence="8" id="KW-0479">Metal-binding</keyword>
<dbReference type="GO" id="GO:0080090">
    <property type="term" value="P:regulation of primary metabolic process"/>
    <property type="evidence" value="ECO:0007669"/>
    <property type="project" value="UniProtKB-ARBA"/>
</dbReference>
<dbReference type="Gene3D" id="3.30.2410.10">
    <property type="entry name" value="Hect, E3 ligase catalytic domain"/>
    <property type="match status" value="1"/>
</dbReference>
<dbReference type="InterPro" id="IPR035983">
    <property type="entry name" value="Hect_E3_ubiquitin_ligase"/>
</dbReference>
<comment type="caution">
    <text evidence="21">The sequence shown here is derived from an EMBL/GenBank/DDBJ whole genome shotgun (WGS) entry which is preliminary data.</text>
</comment>
<keyword evidence="14" id="KW-0539">Nucleus</keyword>
<evidence type="ECO:0000259" key="20">
    <source>
        <dbReference type="PROSITE" id="PS50237"/>
    </source>
</evidence>
<comment type="catalytic activity">
    <reaction evidence="1">
        <text>S-ubiquitinyl-[E2 ubiquitin-conjugating enzyme]-L-cysteine + [acceptor protein]-L-lysine = [E2 ubiquitin-conjugating enzyme]-L-cysteine + N(6)-ubiquitinyl-[acceptor protein]-L-lysine.</text>
        <dbReference type="EC" id="2.3.2.26"/>
    </reaction>
</comment>
<evidence type="ECO:0000256" key="12">
    <source>
        <dbReference type="ARBA" id="ARBA00022942"/>
    </source>
</evidence>
<dbReference type="GO" id="GO:0030518">
    <property type="term" value="P:nuclear receptor-mediated steroid hormone signaling pathway"/>
    <property type="evidence" value="ECO:0007669"/>
    <property type="project" value="UniProtKB-ARBA"/>
</dbReference>
<dbReference type="EMBL" id="CALNXJ010000008">
    <property type="protein sequence ID" value="CAH3045722.1"/>
    <property type="molecule type" value="Genomic_DNA"/>
</dbReference>
<dbReference type="PANTHER" id="PTHR45700:SF8">
    <property type="entry name" value="HECT-TYPE E3 UBIQUITIN TRANSFERASE"/>
    <property type="match status" value="1"/>
</dbReference>
<dbReference type="GO" id="GO:0005737">
    <property type="term" value="C:cytoplasm"/>
    <property type="evidence" value="ECO:0007669"/>
    <property type="project" value="UniProtKB-SubCell"/>
</dbReference>
<dbReference type="GO" id="GO:0000502">
    <property type="term" value="C:proteasome complex"/>
    <property type="evidence" value="ECO:0007669"/>
    <property type="project" value="UniProtKB-KW"/>
</dbReference>
<keyword evidence="12" id="KW-0647">Proteasome</keyword>
<evidence type="ECO:0000256" key="16">
    <source>
        <dbReference type="ARBA" id="ARBA00077235"/>
    </source>
</evidence>
<keyword evidence="5" id="KW-0963">Cytoplasm</keyword>
<dbReference type="CDD" id="cd00078">
    <property type="entry name" value="HECTc"/>
    <property type="match status" value="1"/>
</dbReference>
<feature type="compositionally biased region" description="Basic and acidic residues" evidence="19">
    <location>
        <begin position="1"/>
        <end position="18"/>
    </location>
</feature>
<dbReference type="EC" id="2.3.2.26" evidence="4"/>
<dbReference type="Gene3D" id="3.30.2160.10">
    <property type="entry name" value="Hect, E3 ligase catalytic domain"/>
    <property type="match status" value="1"/>
</dbReference>
<evidence type="ECO:0000256" key="9">
    <source>
        <dbReference type="ARBA" id="ARBA00022771"/>
    </source>
</evidence>
<protein>
    <recommendedName>
        <fullName evidence="15">Ubiquitin-protein ligase E3A</fullName>
        <ecNumber evidence="4">2.3.2.26</ecNumber>
    </recommendedName>
    <alternativeName>
        <fullName evidence="17">HECT-type ubiquitin transferase E3A</fullName>
    </alternativeName>
    <alternativeName>
        <fullName evidence="16">Oncogenic protein-associated protein E6-AP</fullName>
    </alternativeName>
</protein>
<evidence type="ECO:0000256" key="18">
    <source>
        <dbReference type="PROSITE-ProRule" id="PRU00104"/>
    </source>
</evidence>
<reference evidence="21 22" key="1">
    <citation type="submission" date="2022-05" db="EMBL/GenBank/DDBJ databases">
        <authorList>
            <consortium name="Genoscope - CEA"/>
            <person name="William W."/>
        </authorList>
    </citation>
    <scope>NUCLEOTIDE SEQUENCE [LARGE SCALE GENOMIC DNA]</scope>
</reference>
<evidence type="ECO:0000256" key="10">
    <source>
        <dbReference type="ARBA" id="ARBA00022786"/>
    </source>
</evidence>
<dbReference type="InterPro" id="IPR042556">
    <property type="entry name" value="AZUL_sf"/>
</dbReference>
<proteinExistence type="predicted"/>
<dbReference type="Pfam" id="PF00632">
    <property type="entry name" value="HECT"/>
    <property type="match status" value="1"/>
</dbReference>
<dbReference type="InterPro" id="IPR044611">
    <property type="entry name" value="E3A/B/C-like"/>
</dbReference>
<evidence type="ECO:0000256" key="17">
    <source>
        <dbReference type="ARBA" id="ARBA00077264"/>
    </source>
</evidence>
<dbReference type="Gene3D" id="3.90.1750.10">
    <property type="entry name" value="Hect, E3 ligase catalytic domains"/>
    <property type="match status" value="1"/>
</dbReference>
<dbReference type="PANTHER" id="PTHR45700">
    <property type="entry name" value="UBIQUITIN-PROTEIN LIGASE E3C"/>
    <property type="match status" value="1"/>
</dbReference>
<evidence type="ECO:0000256" key="8">
    <source>
        <dbReference type="ARBA" id="ARBA00022723"/>
    </source>
</evidence>
<dbReference type="GO" id="GO:0000209">
    <property type="term" value="P:protein polyubiquitination"/>
    <property type="evidence" value="ECO:0007669"/>
    <property type="project" value="InterPro"/>
</dbReference>
<keyword evidence="7" id="KW-0808">Transferase</keyword>
<dbReference type="PROSITE" id="PS50237">
    <property type="entry name" value="HECT"/>
    <property type="match status" value="1"/>
</dbReference>
<evidence type="ECO:0000256" key="19">
    <source>
        <dbReference type="SAM" id="MobiDB-lite"/>
    </source>
</evidence>
<dbReference type="FunFam" id="3.30.2160.10:FF:000004">
    <property type="entry name" value="probable E3 ubiquitin-protein ligase HERC4 isoform X1"/>
    <property type="match status" value="1"/>
</dbReference>
<evidence type="ECO:0000256" key="6">
    <source>
        <dbReference type="ARBA" id="ARBA00022553"/>
    </source>
</evidence>
<dbReference type="FunFam" id="3.90.1750.10:FF:000008">
    <property type="entry name" value="Putative ubiquitin-protein ligase E3A"/>
    <property type="match status" value="1"/>
</dbReference>
<feature type="domain" description="HECT" evidence="20">
    <location>
        <begin position="458"/>
        <end position="786"/>
    </location>
</feature>
<feature type="active site" description="Glycyl thioester intermediate" evidence="18">
    <location>
        <position position="754"/>
    </location>
</feature>
<dbReference type="GO" id="GO:0061630">
    <property type="term" value="F:ubiquitin protein ligase activity"/>
    <property type="evidence" value="ECO:0007669"/>
    <property type="project" value="UniProtKB-EC"/>
</dbReference>
<evidence type="ECO:0000313" key="21">
    <source>
        <dbReference type="EMBL" id="CAH3045722.1"/>
    </source>
</evidence>
<dbReference type="InterPro" id="IPR000569">
    <property type="entry name" value="HECT_dom"/>
</dbReference>